<protein>
    <submittedName>
        <fullName evidence="1">Uncharacterized protein</fullName>
    </submittedName>
</protein>
<proteinExistence type="predicted"/>
<comment type="caution">
    <text evidence="1">The sequence shown here is derived from an EMBL/GenBank/DDBJ whole genome shotgun (WGS) entry which is preliminary data.</text>
</comment>
<organism evidence="1 2">
    <name type="scientific">Eumeta variegata</name>
    <name type="common">Bagworm moth</name>
    <name type="synonym">Eumeta japonica</name>
    <dbReference type="NCBI Taxonomy" id="151549"/>
    <lineage>
        <taxon>Eukaryota</taxon>
        <taxon>Metazoa</taxon>
        <taxon>Ecdysozoa</taxon>
        <taxon>Arthropoda</taxon>
        <taxon>Hexapoda</taxon>
        <taxon>Insecta</taxon>
        <taxon>Pterygota</taxon>
        <taxon>Neoptera</taxon>
        <taxon>Endopterygota</taxon>
        <taxon>Lepidoptera</taxon>
        <taxon>Glossata</taxon>
        <taxon>Ditrysia</taxon>
        <taxon>Tineoidea</taxon>
        <taxon>Psychidae</taxon>
        <taxon>Oiketicinae</taxon>
        <taxon>Eumeta</taxon>
    </lineage>
</organism>
<evidence type="ECO:0000313" key="2">
    <source>
        <dbReference type="Proteomes" id="UP000299102"/>
    </source>
</evidence>
<sequence>MTDCRITVADGVAIALELSIHLLLSQWTSERNTKSSSVTDTDFEVVQRTRWRPRAASGPAPTRARVSRHLTVCVSKKVCAEVLAGGARPEGP</sequence>
<keyword evidence="2" id="KW-1185">Reference proteome</keyword>
<gene>
    <name evidence="1" type="ORF">EVAR_16971_1</name>
</gene>
<dbReference type="AlphaFoldDB" id="A0A4C1TVG9"/>
<evidence type="ECO:0000313" key="1">
    <source>
        <dbReference type="EMBL" id="GBP18025.1"/>
    </source>
</evidence>
<name>A0A4C1TVG9_EUMVA</name>
<dbReference type="Proteomes" id="UP000299102">
    <property type="component" value="Unassembled WGS sequence"/>
</dbReference>
<dbReference type="EMBL" id="BGZK01000092">
    <property type="protein sequence ID" value="GBP18025.1"/>
    <property type="molecule type" value="Genomic_DNA"/>
</dbReference>
<accession>A0A4C1TVG9</accession>
<reference evidence="1 2" key="1">
    <citation type="journal article" date="2019" name="Commun. Biol.">
        <title>The bagworm genome reveals a unique fibroin gene that provides high tensile strength.</title>
        <authorList>
            <person name="Kono N."/>
            <person name="Nakamura H."/>
            <person name="Ohtoshi R."/>
            <person name="Tomita M."/>
            <person name="Numata K."/>
            <person name="Arakawa K."/>
        </authorList>
    </citation>
    <scope>NUCLEOTIDE SEQUENCE [LARGE SCALE GENOMIC DNA]</scope>
</reference>